<evidence type="ECO:0000313" key="2">
    <source>
        <dbReference type="EMBL" id="ABB05741.1"/>
    </source>
</evidence>
<dbReference type="HOGENOM" id="CLU_2244868_0_0_4"/>
<evidence type="ECO:0000256" key="1">
    <source>
        <dbReference type="SAM" id="MobiDB-lite"/>
    </source>
</evidence>
<dbReference type="KEGG" id="bur:Bcep18194_C6691"/>
<evidence type="ECO:0000313" key="3">
    <source>
        <dbReference type="Proteomes" id="UP000002705"/>
    </source>
</evidence>
<sequence length="104" mass="11209">MLIGCECIDSSPEETIVRPIAETGDEPRMEPMECNAGGRPPTGRDPLAAPVRDSARRRPPFVGEECRSSARSAVRRTAPCGRAVAAKVATSIEYPGRCPCWRPA</sequence>
<dbReference type="AlphaFoldDB" id="Q39P75"/>
<accession>Q39P75</accession>
<dbReference type="Proteomes" id="UP000002705">
    <property type="component" value="Chromosome 3"/>
</dbReference>
<keyword evidence="3" id="KW-1185">Reference proteome</keyword>
<feature type="region of interest" description="Disordered" evidence="1">
    <location>
        <begin position="22"/>
        <end position="64"/>
    </location>
</feature>
<gene>
    <name evidence="2" type="ordered locus">Bcep18194_C6691</name>
</gene>
<protein>
    <submittedName>
        <fullName evidence="2">Uncharacterized protein</fullName>
    </submittedName>
</protein>
<organism evidence="2 3">
    <name type="scientific">Burkholderia lata (strain ATCC 17760 / DSM 23089 / LMG 22485 / NCIMB 9086 / R18194 / 383)</name>
    <dbReference type="NCBI Taxonomy" id="482957"/>
    <lineage>
        <taxon>Bacteria</taxon>
        <taxon>Pseudomonadati</taxon>
        <taxon>Pseudomonadota</taxon>
        <taxon>Betaproteobacteria</taxon>
        <taxon>Burkholderiales</taxon>
        <taxon>Burkholderiaceae</taxon>
        <taxon>Burkholderia</taxon>
        <taxon>Burkholderia cepacia complex</taxon>
    </lineage>
</organism>
<reference evidence="2" key="1">
    <citation type="submission" date="2009-01" db="EMBL/GenBank/DDBJ databases">
        <title>Complete sequence of chromosome 3 of Burkholderia sp. 383.</title>
        <authorList>
            <consortium name="US DOE Joint Genome Institute"/>
            <person name="Copeland A."/>
            <person name="Lucas S."/>
            <person name="Lapidus A."/>
            <person name="Barry K."/>
            <person name="Detter J.C."/>
            <person name="Glavina T."/>
            <person name="Hammon N."/>
            <person name="Israni S."/>
            <person name="Pitluck S."/>
            <person name="Chain P."/>
            <person name="Malfatti S."/>
            <person name="Shin M."/>
            <person name="Vergez L."/>
            <person name="Schmutz J."/>
            <person name="Larimer F."/>
            <person name="Land M."/>
            <person name="Kyrpides N."/>
            <person name="Lykidis A."/>
            <person name="Richardson P."/>
        </authorList>
    </citation>
    <scope>NUCLEOTIDE SEQUENCE</scope>
    <source>
        <strain evidence="2">383</strain>
    </source>
</reference>
<name>Q39P75_BURL3</name>
<dbReference type="EMBL" id="CP000150">
    <property type="protein sequence ID" value="ABB05741.1"/>
    <property type="molecule type" value="Genomic_DNA"/>
</dbReference>
<proteinExistence type="predicted"/>